<sequence>MDNYKTLLNSFAITEEISEDQYTQLEDLTTGVRANTYISPGSYYIIDFYKMEFYHVFENHCFLCGYTPQEVRRMGFDFYLKCIPKNEAPMLFEITRAGFERFNQLPEQDKMEYSLYYNFHLKKESFKILVNQRIAPLKLCHGKLWLALCVMTPAACNETGRVFLRKHQGIPSAFFYSLKEKAWSEFTFITLSEIEKQVIFCGLKGMSLQETAEEICRGVDAVKKVRRNLLKKSGTKNFRSFCQLCLQHHLI</sequence>
<accession>F3QV58</accession>
<dbReference type="STRING" id="762982.HMPREF9442_02083"/>
<dbReference type="OrthoDB" id="1727128at2"/>
<gene>
    <name evidence="1" type="ORF">HMPREF9442_02083</name>
</gene>
<reference evidence="1 2" key="1">
    <citation type="submission" date="2011-02" db="EMBL/GenBank/DDBJ databases">
        <authorList>
            <person name="Weinstock G."/>
            <person name="Sodergren E."/>
            <person name="Clifton S."/>
            <person name="Fulton L."/>
            <person name="Fulton B."/>
            <person name="Courtney L."/>
            <person name="Fronick C."/>
            <person name="Harrison M."/>
            <person name="Strong C."/>
            <person name="Farmer C."/>
            <person name="Delahaunty K."/>
            <person name="Markovic C."/>
            <person name="Hall O."/>
            <person name="Minx P."/>
            <person name="Tomlinson C."/>
            <person name="Mitreva M."/>
            <person name="Hou S."/>
            <person name="Chen J."/>
            <person name="Wollam A."/>
            <person name="Pepin K.H."/>
            <person name="Johnson M."/>
            <person name="Bhonagiri V."/>
            <person name="Zhang X."/>
            <person name="Suruliraj S."/>
            <person name="Warren W."/>
            <person name="Chinwalla A."/>
            <person name="Mardis E.R."/>
            <person name="Wilson R.K."/>
        </authorList>
    </citation>
    <scope>NUCLEOTIDE SEQUENCE [LARGE SCALE GENOMIC DNA]</scope>
    <source>
        <strain evidence="1 2">YIT 11841</strain>
    </source>
</reference>
<name>F3QV58_9BACT</name>
<comment type="caution">
    <text evidence="1">The sequence shown here is derived from an EMBL/GenBank/DDBJ whole genome shotgun (WGS) entry which is preliminary data.</text>
</comment>
<protein>
    <submittedName>
        <fullName evidence="1">Conserved domain protein</fullName>
    </submittedName>
</protein>
<dbReference type="HOGENOM" id="CLU_096460_0_0_10"/>
<organism evidence="1 2">
    <name type="scientific">Paraprevotella xylaniphila YIT 11841</name>
    <dbReference type="NCBI Taxonomy" id="762982"/>
    <lineage>
        <taxon>Bacteria</taxon>
        <taxon>Pseudomonadati</taxon>
        <taxon>Bacteroidota</taxon>
        <taxon>Bacteroidia</taxon>
        <taxon>Bacteroidales</taxon>
        <taxon>Prevotellaceae</taxon>
        <taxon>Paraprevotella</taxon>
    </lineage>
</organism>
<dbReference type="GeneID" id="98398025"/>
<dbReference type="GO" id="GO:0003677">
    <property type="term" value="F:DNA binding"/>
    <property type="evidence" value="ECO:0007669"/>
    <property type="project" value="InterPro"/>
</dbReference>
<dbReference type="InterPro" id="IPR016032">
    <property type="entry name" value="Sig_transdc_resp-reg_C-effctor"/>
</dbReference>
<dbReference type="eggNOG" id="COG2197">
    <property type="taxonomic scope" value="Bacteria"/>
</dbReference>
<dbReference type="EMBL" id="AFBR01000065">
    <property type="protein sequence ID" value="EGG52639.1"/>
    <property type="molecule type" value="Genomic_DNA"/>
</dbReference>
<dbReference type="InterPro" id="IPR036388">
    <property type="entry name" value="WH-like_DNA-bd_sf"/>
</dbReference>
<dbReference type="SUPFAM" id="SSF46894">
    <property type="entry name" value="C-terminal effector domain of the bipartite response regulators"/>
    <property type="match status" value="1"/>
</dbReference>
<dbReference type="Proteomes" id="UP000005546">
    <property type="component" value="Unassembled WGS sequence"/>
</dbReference>
<dbReference type="Gene3D" id="3.30.450.20">
    <property type="entry name" value="PAS domain"/>
    <property type="match status" value="1"/>
</dbReference>
<dbReference type="GO" id="GO:0006355">
    <property type="term" value="P:regulation of DNA-templated transcription"/>
    <property type="evidence" value="ECO:0007669"/>
    <property type="project" value="InterPro"/>
</dbReference>
<evidence type="ECO:0000313" key="1">
    <source>
        <dbReference type="EMBL" id="EGG52639.1"/>
    </source>
</evidence>
<dbReference type="Gene3D" id="1.10.10.10">
    <property type="entry name" value="Winged helix-like DNA-binding domain superfamily/Winged helix DNA-binding domain"/>
    <property type="match status" value="1"/>
</dbReference>
<dbReference type="RefSeq" id="WP_008627792.1">
    <property type="nucleotide sequence ID" value="NZ_GL883865.1"/>
</dbReference>
<dbReference type="AlphaFoldDB" id="F3QV58"/>
<proteinExistence type="predicted"/>
<evidence type="ECO:0000313" key="2">
    <source>
        <dbReference type="Proteomes" id="UP000005546"/>
    </source>
</evidence>
<keyword evidence="2" id="KW-1185">Reference proteome</keyword>